<dbReference type="PROSITE" id="PS00061">
    <property type="entry name" value="ADH_SHORT"/>
    <property type="match status" value="1"/>
</dbReference>
<accession>A0A7V9A721</accession>
<dbReference type="RefSeq" id="WP_207396344.1">
    <property type="nucleotide sequence ID" value="NZ_JABRWO010000005.1"/>
</dbReference>
<protein>
    <submittedName>
        <fullName evidence="4">Putative oxidoreductase UxuB</fullName>
        <ecNumber evidence="4">1.-.-.-</ecNumber>
    </submittedName>
</protein>
<comment type="similarity">
    <text evidence="1">Belongs to the short-chain dehydrogenases/reductases (SDR) family.</text>
</comment>
<feature type="domain" description="Ketoreductase" evidence="3">
    <location>
        <begin position="15"/>
        <end position="193"/>
    </location>
</feature>
<dbReference type="SMART" id="SM00822">
    <property type="entry name" value="PKS_KR"/>
    <property type="match status" value="1"/>
</dbReference>
<dbReference type="SUPFAM" id="SSF51735">
    <property type="entry name" value="NAD(P)-binding Rossmann-fold domains"/>
    <property type="match status" value="1"/>
</dbReference>
<dbReference type="PANTHER" id="PTHR42760">
    <property type="entry name" value="SHORT-CHAIN DEHYDROGENASES/REDUCTASES FAMILY MEMBER"/>
    <property type="match status" value="1"/>
</dbReference>
<dbReference type="AlphaFoldDB" id="A0A7V9A721"/>
<dbReference type="InterPro" id="IPR036291">
    <property type="entry name" value="NAD(P)-bd_dom_sf"/>
</dbReference>
<dbReference type="PRINTS" id="PR00081">
    <property type="entry name" value="GDHRDH"/>
</dbReference>
<dbReference type="Proteomes" id="UP000551616">
    <property type="component" value="Unassembled WGS sequence"/>
</dbReference>
<evidence type="ECO:0000313" key="4">
    <source>
        <dbReference type="EMBL" id="MBA2114878.1"/>
    </source>
</evidence>
<dbReference type="InterPro" id="IPR020904">
    <property type="entry name" value="Sc_DH/Rdtase_CS"/>
</dbReference>
<evidence type="ECO:0000256" key="1">
    <source>
        <dbReference type="ARBA" id="ARBA00006484"/>
    </source>
</evidence>
<organism evidence="4 5">
    <name type="scientific">Bremerella alba</name>
    <dbReference type="NCBI Taxonomy" id="980252"/>
    <lineage>
        <taxon>Bacteria</taxon>
        <taxon>Pseudomonadati</taxon>
        <taxon>Planctomycetota</taxon>
        <taxon>Planctomycetia</taxon>
        <taxon>Pirellulales</taxon>
        <taxon>Pirellulaceae</taxon>
        <taxon>Bremerella</taxon>
    </lineage>
</organism>
<evidence type="ECO:0000256" key="2">
    <source>
        <dbReference type="ARBA" id="ARBA00023002"/>
    </source>
</evidence>
<dbReference type="GO" id="GO:0016616">
    <property type="term" value="F:oxidoreductase activity, acting on the CH-OH group of donors, NAD or NADP as acceptor"/>
    <property type="evidence" value="ECO:0007669"/>
    <property type="project" value="TreeGrafter"/>
</dbReference>
<proteinExistence type="inferred from homology"/>
<name>A0A7V9A721_9BACT</name>
<dbReference type="FunFam" id="3.40.50.720:FF:000084">
    <property type="entry name" value="Short-chain dehydrogenase reductase"/>
    <property type="match status" value="1"/>
</dbReference>
<comment type="caution">
    <text evidence="4">The sequence shown here is derived from an EMBL/GenBank/DDBJ whole genome shotgun (WGS) entry which is preliminary data.</text>
</comment>
<reference evidence="4 5" key="1">
    <citation type="submission" date="2020-05" db="EMBL/GenBank/DDBJ databases">
        <title>Bremerella alba sp. nov., a novel planctomycete isolated from the surface of the macroalga Fucus spiralis.</title>
        <authorList>
            <person name="Godinho O."/>
            <person name="Botelho R."/>
            <person name="Albuquerque L."/>
            <person name="Wiegand S."/>
            <person name="Da Costa M.S."/>
            <person name="Lobo-Da-Cunha A."/>
            <person name="Jogler C."/>
            <person name="Lage O.M."/>
        </authorList>
    </citation>
    <scope>NUCLEOTIDE SEQUENCE [LARGE SCALE GENOMIC DNA]</scope>
    <source>
        <strain evidence="4 5">FF15</strain>
    </source>
</reference>
<sequence length="261" mass="27432">MATDFLTKMFGLDGQVAVVVGASGVLGGAIAEGLASAGATVVVSGLNAQRGESRAERITSAGGKAAFIAADTLSRDSLAQLRDQCLEKFGRVDMLVNCAGVNSSVPYEEITDEDWQRVLDTNLTGTHLACQAFAPTMSAQEQGGAILNIGSVTAHLPLSRVFAYSASKAAVDNLTKNLAREYATQGVRFNTLCPGFFPAEQNRKILDKERVDNIIGQTPMARFGEPEELVGASILLLSQAAGSFITGATVYVDGGFTAMRF</sequence>
<dbReference type="InterPro" id="IPR057326">
    <property type="entry name" value="KR_dom"/>
</dbReference>
<dbReference type="Gene3D" id="3.40.50.720">
    <property type="entry name" value="NAD(P)-binding Rossmann-like Domain"/>
    <property type="match status" value="1"/>
</dbReference>
<dbReference type="EMBL" id="JABRWO010000005">
    <property type="protein sequence ID" value="MBA2114878.1"/>
    <property type="molecule type" value="Genomic_DNA"/>
</dbReference>
<keyword evidence="2 4" id="KW-0560">Oxidoreductase</keyword>
<keyword evidence="5" id="KW-1185">Reference proteome</keyword>
<gene>
    <name evidence="4" type="primary">uxuB</name>
    <name evidence="4" type="ORF">HOV93_20460</name>
</gene>
<dbReference type="Pfam" id="PF13561">
    <property type="entry name" value="adh_short_C2"/>
    <property type="match status" value="1"/>
</dbReference>
<dbReference type="InterPro" id="IPR002347">
    <property type="entry name" value="SDR_fam"/>
</dbReference>
<evidence type="ECO:0000259" key="3">
    <source>
        <dbReference type="SMART" id="SM00822"/>
    </source>
</evidence>
<dbReference type="PRINTS" id="PR00080">
    <property type="entry name" value="SDRFAMILY"/>
</dbReference>
<dbReference type="PANTHER" id="PTHR42760:SF115">
    <property type="entry name" value="3-OXOACYL-[ACYL-CARRIER-PROTEIN] REDUCTASE FABG"/>
    <property type="match status" value="1"/>
</dbReference>
<dbReference type="EC" id="1.-.-.-" evidence="4"/>
<evidence type="ECO:0000313" key="5">
    <source>
        <dbReference type="Proteomes" id="UP000551616"/>
    </source>
</evidence>